<dbReference type="EMBL" id="VWSH01000003">
    <property type="protein sequence ID" value="KAA5533738.1"/>
    <property type="molecule type" value="Genomic_DNA"/>
</dbReference>
<dbReference type="InterPro" id="IPR003284">
    <property type="entry name" value="Sal_SpvB"/>
</dbReference>
<dbReference type="PANTHER" id="PTHR32305">
    <property type="match status" value="1"/>
</dbReference>
<evidence type="ECO:0000256" key="3">
    <source>
        <dbReference type="ARBA" id="ARBA00022729"/>
    </source>
</evidence>
<dbReference type="Pfam" id="PF12255">
    <property type="entry name" value="TcdB_toxin_midC"/>
    <property type="match status" value="1"/>
</dbReference>
<feature type="region of interest" description="Disordered" evidence="5">
    <location>
        <begin position="2252"/>
        <end position="2278"/>
    </location>
</feature>
<feature type="compositionally biased region" description="Low complexity" evidence="5">
    <location>
        <begin position="1"/>
        <end position="13"/>
    </location>
</feature>
<protein>
    <submittedName>
        <fullName evidence="8">Insecticidal toxin complex protein</fullName>
    </submittedName>
</protein>
<feature type="region of interest" description="Disordered" evidence="5">
    <location>
        <begin position="1"/>
        <end position="44"/>
    </location>
</feature>
<evidence type="ECO:0000256" key="4">
    <source>
        <dbReference type="ARBA" id="ARBA00023026"/>
    </source>
</evidence>
<feature type="domain" description="Insecticide toxin TcdB middle/N-terminal" evidence="7">
    <location>
        <begin position="718"/>
        <end position="878"/>
    </location>
</feature>
<dbReference type="InterPro" id="IPR022045">
    <property type="entry name" value="TcdB_toxin_mid/N"/>
</dbReference>
<evidence type="ECO:0000259" key="6">
    <source>
        <dbReference type="Pfam" id="PF12255"/>
    </source>
</evidence>
<dbReference type="InterPro" id="IPR028994">
    <property type="entry name" value="Integrin_alpha_N"/>
</dbReference>
<keyword evidence="2" id="KW-0964">Secreted</keyword>
<evidence type="ECO:0000256" key="5">
    <source>
        <dbReference type="SAM" id="MobiDB-lite"/>
    </source>
</evidence>
<dbReference type="SUPFAM" id="SSF69318">
    <property type="entry name" value="Integrin alpha N-terminal domain"/>
    <property type="match status" value="1"/>
</dbReference>
<sequence length="2546" mass="286637">MTGNNNSPSSSSPLDRYSVQPQQKKDDSPFYKSTAPTVSLPKGGGALKGIDEKFSVNAVNGTAGLEIPLPLSPGRGGFTPALSLSYNSGSGNSEFGLGFSLGLPGIQRKTDKRLPRYNDTSESDVFLLAGAEDLVPLPDYGDIFPGTETIGSYIIKRYRPRIEGLFARIEYIKKTTGGSGGWWRVTTKDNITTYYGLTAEGRIADPTDACRIFKWLPQLTVDHKGNVQQYVYKVDTNDNGVTIPSAVNEKNRRNGNAKYTNTYLKQVLYCNQKPYFIDDVMDSSDDYKLESDIYMPELSRMITENGEERIITLAEDLTFLMEAVLDYGDHSNPYNPMPNQSWPSRRDAFSDFHAGFEIRTYRKCRRVLMFHHFQELDGYDLIRALELTYKDDENDDPFSEADLITAATQRGYTYDTIHGWQNKTLPAMTFDYQPLKWNTDIEAIDKDDFRNAPQGLTGPYQWVDFEGEGISGILTEQGGGWFYKNNLGHGCFDTAKSITSKPDFTGLGGGGLQWQDLDADGRRQVVSEAPVKGFWELDDDQNWKPFQTFAKNLNIDWNSPFTKMLDLNGDGKSDIIITEDRAWTWYENLGKDGFDTGGNSPVFNDEEKGPVLLLRDAVQSIFLADINGDGMTDLVRIKNGEVCYWPNMGYGKFGAKVTMANAPVFQSPDIYNPLYLSLADITGTGAADLIYVGENKCTAWVNLSGNAWSEPTDINPLPGTDNMSKIAVLDFLGNGTGCIVWSSPLPQHATAPLQYIDLMKGKKPYLMKSYHSGMGKSVSVTYKSSTKFYLDDKHKGISWATRLPFPMQCIECITTTDSVSGASYTQSYRYRHGYYDHEEREFRGFGYVETKDIETAVYSETENLDQKPVLTKTWNHTGAWLREESLLQKYQQEYFQLEDWDNTVPVAILPDAADLNAQEWREAHRALKGSPLRQEVYALDGDTEKQSIPYSVTATTYKVKLIQPQGDNRYASFINLQEQSIAFSCERDMEDARVAHQLTLDTDEYGNVKKSASIAYPRKDPPAISGSYTQKVKDEQEKMHISYSENFFTNDIVTEDNHYRLRVGCEAKAYEVFIATDDEHYPSGLWTATSLLDYLEPLLPDPDDPGELIPTPIPEIGFSDNPSGDPEKKLLSHSKVLFKDNDAADTLDFGQIESLAIPRKQFQLVFAGKLLGYCYDGLVDAEMMAEGGYKETYVFTDASTGNPVTGFIEYEEQYWLPSGTAAYTNPVTKFYTPEHFYDPWGNETRIYFWDSPPSSNLDYINYWLLPKATEDAKYNTATIESYDWRTLQPLRMRDANNNISEILYDALGMPVAMAFKGKDEGTEGDTLDDLDLYNGDDAVAQSGFFNNDPELYAGQLLKGATWRCVYDFSSVPAAVGMIARQQHVYLPDGYPEEKDPPPHLIRISYSDGMGRVLMHKAQCEPTVIPGEGGGASITANWIGSGRTIYNNKGNAVMQFEPYFSDTYHCEAAELATNVGVSPRLYYDALGRNYRTDLPDGSFTKTEWTAWEQIVWDNNDTVLESDWYAAIIALIVPPATGPAGETMAEEAIRLAARADTLAKKDAAAKAAAHANTPTVMHTDTLARPFYTIQILEAGPTVAEPVKAIVSYVTLDVLGNRISIRDGNDNEPLQYRYNMLKQPCYQHSIDSGDAYTLTDAAGQPLYHWDADGREFFVDYDVLRRPEQKRVRIDGLSKTLELMVYGDNNDLTFYGDHETVDFDPQELNLRGQLYDHYDGSGRQWVPQGYDFKGNPVIASQRLLQEQSVTDVDWSDAYDVLKASTFKDDWSGFQDMLETGEAAWSSHAVMDALNRPITMTDPGENITRHTYDKAGALKQVFLAPNNDSETVYVKDIHYDAKGQRKSIWYGNHTKTRYTYDPQTYRLKRLLTTRRESDNSHTTLQDLNYYYDPVGNITTINDAVQPTLFYNNSMIEAAQSFTYDALYRLVEATGRELVNDAFSGPEDNFCDEGYTGTDLGNDAVRNYTQHYEYDAVGNILSLQHSAGPGSYTREYDYNSGTNRLQSTTIGIETYNYNQYDARGNMKDMPHLDTMLWNSNNELNKVERSTITAYYQYSGGQRVRKFVDKGGGIKEERIYLGNFEIYRKFDSGSSLNDIVLERTTVHISDDTGHIAMLELRNTDYDADDCEDVLIRYVYSNHLQSATLELDGEGEIITYEEYHPYGTSAYKAKNDNINALAKRYRYTGKERDEESGLYYHGARYYIPWLCRWTSVDPLESKYAGMSPYNYSFNNPVVWNDLSGADPNDPKGNSFDSTGQNKKIDVSGPASHVMEDGSIVIDQMDRSMKTVVSKKGGITVTQDVSTAAPISPPSPTADEILNDAYSTFIKKMQAEDYAGAINVIIDKYNLNGIVNKNLMSILFVDNMGVHQYLETDGIGEGKGISQSTQISKGDLFEAGKSKDYFKMLVVAITHEYIHGRQKAIMGMSDHIEREFLANQFSTFPNNSILAREGTINFTVEFPTISAGMKFTWAANAINYYSQLPPDLQQKYKNDAIQLLDAGLKAYKETKVFAGMEAKSEKLYKYLIDFKNSIQKETH</sequence>
<keyword evidence="3" id="KW-0732">Signal</keyword>
<comment type="subcellular location">
    <subcellularLocation>
        <location evidence="1">Secreted</location>
    </subcellularLocation>
</comment>
<dbReference type="GO" id="GO:0005576">
    <property type="term" value="C:extracellular region"/>
    <property type="evidence" value="ECO:0007669"/>
    <property type="project" value="UniProtKB-SubCell"/>
</dbReference>
<reference evidence="8 9" key="1">
    <citation type="submission" date="2019-09" db="EMBL/GenBank/DDBJ databases">
        <title>Genome sequence and assembly of Taibaiella sp.</title>
        <authorList>
            <person name="Chhetri G."/>
        </authorList>
    </citation>
    <scope>NUCLEOTIDE SEQUENCE [LARGE SCALE GENOMIC DNA]</scope>
    <source>
        <strain evidence="8 9">KVB11</strain>
    </source>
</reference>
<comment type="caution">
    <text evidence="8">The sequence shown here is derived from an EMBL/GenBank/DDBJ whole genome shotgun (WGS) entry which is preliminary data.</text>
</comment>
<dbReference type="Proteomes" id="UP000323632">
    <property type="component" value="Unassembled WGS sequence"/>
</dbReference>
<dbReference type="RefSeq" id="WP_150033484.1">
    <property type="nucleotide sequence ID" value="NZ_VWSH01000003.1"/>
</dbReference>
<gene>
    <name evidence="8" type="ORF">F0919_14495</name>
</gene>
<evidence type="ECO:0000256" key="1">
    <source>
        <dbReference type="ARBA" id="ARBA00004613"/>
    </source>
</evidence>
<evidence type="ECO:0000256" key="2">
    <source>
        <dbReference type="ARBA" id="ARBA00022525"/>
    </source>
</evidence>
<name>A0A5M6CEW2_9BACT</name>
<dbReference type="PANTHER" id="PTHR32305:SF15">
    <property type="entry name" value="PROTEIN RHSA-RELATED"/>
    <property type="match status" value="1"/>
</dbReference>
<keyword evidence="9" id="KW-1185">Reference proteome</keyword>
<evidence type="ECO:0000313" key="8">
    <source>
        <dbReference type="EMBL" id="KAA5533738.1"/>
    </source>
</evidence>
<proteinExistence type="predicted"/>
<feature type="domain" description="Insecticide toxin TcdB middle/C-terminal" evidence="6">
    <location>
        <begin position="923"/>
        <end position="1052"/>
    </location>
</feature>
<dbReference type="NCBIfam" id="TIGR03696">
    <property type="entry name" value="Rhs_assc_core"/>
    <property type="match status" value="1"/>
</dbReference>
<dbReference type="Pfam" id="PF13517">
    <property type="entry name" value="FG-GAP_3"/>
    <property type="match status" value="1"/>
</dbReference>
<organism evidence="8 9">
    <name type="scientific">Taibaiella lutea</name>
    <dbReference type="NCBI Taxonomy" id="2608001"/>
    <lineage>
        <taxon>Bacteria</taxon>
        <taxon>Pseudomonadati</taxon>
        <taxon>Bacteroidota</taxon>
        <taxon>Chitinophagia</taxon>
        <taxon>Chitinophagales</taxon>
        <taxon>Chitinophagaceae</taxon>
        <taxon>Taibaiella</taxon>
    </lineage>
</organism>
<dbReference type="Pfam" id="PF12256">
    <property type="entry name" value="TcdB_toxin_midN"/>
    <property type="match status" value="1"/>
</dbReference>
<dbReference type="GO" id="GO:0005737">
    <property type="term" value="C:cytoplasm"/>
    <property type="evidence" value="ECO:0007669"/>
    <property type="project" value="InterPro"/>
</dbReference>
<dbReference type="InterPro" id="IPR050708">
    <property type="entry name" value="T6SS_VgrG/RHS"/>
</dbReference>
<dbReference type="InterPro" id="IPR022044">
    <property type="entry name" value="TcdB_toxin_mid/C"/>
</dbReference>
<keyword evidence="4" id="KW-0843">Virulence</keyword>
<evidence type="ECO:0000313" key="9">
    <source>
        <dbReference type="Proteomes" id="UP000323632"/>
    </source>
</evidence>
<accession>A0A5M6CEW2</accession>
<dbReference type="Gene3D" id="2.180.10.10">
    <property type="entry name" value="RHS repeat-associated core"/>
    <property type="match status" value="1"/>
</dbReference>
<dbReference type="InterPro" id="IPR013517">
    <property type="entry name" value="FG-GAP"/>
</dbReference>
<dbReference type="Pfam" id="PF03534">
    <property type="entry name" value="SpvB"/>
    <property type="match status" value="1"/>
</dbReference>
<dbReference type="InterPro" id="IPR022385">
    <property type="entry name" value="Rhs_assc_core"/>
</dbReference>
<evidence type="ECO:0000259" key="7">
    <source>
        <dbReference type="Pfam" id="PF12256"/>
    </source>
</evidence>
<dbReference type="PRINTS" id="PR01341">
    <property type="entry name" value="SALSPVBPROT"/>
</dbReference>